<feature type="transmembrane region" description="Helical" evidence="16">
    <location>
        <begin position="318"/>
        <end position="341"/>
    </location>
</feature>
<comment type="pathway">
    <text evidence="3 15">Energy metabolism; oxidative phosphorylation.</text>
</comment>
<keyword evidence="8 15" id="KW-0479">Metal-binding</keyword>
<keyword evidence="15 18" id="KW-0496">Mitochondrion</keyword>
<feature type="transmembrane region" description="Helical" evidence="16">
    <location>
        <begin position="101"/>
        <end position="119"/>
    </location>
</feature>
<evidence type="ECO:0000256" key="6">
    <source>
        <dbReference type="ARBA" id="ARBA00022660"/>
    </source>
</evidence>
<dbReference type="GO" id="GO:0020037">
    <property type="term" value="F:heme binding"/>
    <property type="evidence" value="ECO:0007669"/>
    <property type="project" value="InterPro"/>
</dbReference>
<evidence type="ECO:0000256" key="11">
    <source>
        <dbReference type="ARBA" id="ARBA00022989"/>
    </source>
</evidence>
<evidence type="ECO:0000256" key="7">
    <source>
        <dbReference type="ARBA" id="ARBA00022692"/>
    </source>
</evidence>
<geneLocation type="mitochondrion" evidence="18"/>
<feature type="transmembrane region" description="Helical" evidence="16">
    <location>
        <begin position="353"/>
        <end position="375"/>
    </location>
</feature>
<dbReference type="AlphaFoldDB" id="C6HTK9"/>
<dbReference type="SUPFAM" id="SSF81442">
    <property type="entry name" value="Cytochrome c oxidase subunit I-like"/>
    <property type="match status" value="1"/>
</dbReference>
<keyword evidence="10 15" id="KW-0249">Electron transport</keyword>
<keyword evidence="4 15" id="KW-0813">Transport</keyword>
<dbReference type="GO" id="GO:0006123">
    <property type="term" value="P:mitochondrial electron transport, cytochrome c to oxygen"/>
    <property type="evidence" value="ECO:0007669"/>
    <property type="project" value="TreeGrafter"/>
</dbReference>
<dbReference type="HOGENOM" id="CLU_011899_7_3_1"/>
<dbReference type="PANTHER" id="PTHR10422">
    <property type="entry name" value="CYTOCHROME C OXIDASE SUBUNIT 1"/>
    <property type="match status" value="1"/>
</dbReference>
<keyword evidence="11 16" id="KW-1133">Transmembrane helix</keyword>
<feature type="domain" description="Cytochrome oxidase subunit I profile" evidence="17">
    <location>
        <begin position="1"/>
        <end position="544"/>
    </location>
</feature>
<evidence type="ECO:0000256" key="13">
    <source>
        <dbReference type="ARBA" id="ARBA00023008"/>
    </source>
</evidence>
<evidence type="ECO:0000256" key="14">
    <source>
        <dbReference type="ARBA" id="ARBA00023136"/>
    </source>
</evidence>
<evidence type="ECO:0000256" key="4">
    <source>
        <dbReference type="ARBA" id="ARBA00022448"/>
    </source>
</evidence>
<evidence type="ECO:0000256" key="15">
    <source>
        <dbReference type="RuleBase" id="RU000369"/>
    </source>
</evidence>
<dbReference type="InterPro" id="IPR000883">
    <property type="entry name" value="Cyt_C_Oxase_1"/>
</dbReference>
<dbReference type="GO" id="GO:0015990">
    <property type="term" value="P:electron transport coupled proton transport"/>
    <property type="evidence" value="ECO:0007669"/>
    <property type="project" value="TreeGrafter"/>
</dbReference>
<dbReference type="PROSITE" id="PS50855">
    <property type="entry name" value="COX1"/>
    <property type="match status" value="1"/>
</dbReference>
<evidence type="ECO:0000256" key="5">
    <source>
        <dbReference type="ARBA" id="ARBA00022617"/>
    </source>
</evidence>
<dbReference type="FunFam" id="1.20.210.10:FF:000001">
    <property type="entry name" value="Cytochrome c oxidase subunit 1"/>
    <property type="match status" value="1"/>
</dbReference>
<protein>
    <recommendedName>
        <fullName evidence="15">Cytochrome c oxidase subunit 1</fullName>
        <ecNumber evidence="15">7.1.1.9</ecNumber>
    </recommendedName>
</protein>
<name>C6HTK9_AJECH</name>
<feature type="transmembrane region" description="Helical" evidence="16">
    <location>
        <begin position="16"/>
        <end position="39"/>
    </location>
</feature>
<comment type="catalytic activity">
    <reaction evidence="15">
        <text>4 Fe(II)-[cytochrome c] + O2 + 8 H(+)(in) = 4 Fe(III)-[cytochrome c] + 2 H2O + 4 H(+)(out)</text>
        <dbReference type="Rhea" id="RHEA:11436"/>
        <dbReference type="Rhea" id="RHEA-COMP:10350"/>
        <dbReference type="Rhea" id="RHEA-COMP:14399"/>
        <dbReference type="ChEBI" id="CHEBI:15377"/>
        <dbReference type="ChEBI" id="CHEBI:15378"/>
        <dbReference type="ChEBI" id="CHEBI:15379"/>
        <dbReference type="ChEBI" id="CHEBI:29033"/>
        <dbReference type="ChEBI" id="CHEBI:29034"/>
        <dbReference type="EC" id="7.1.1.9"/>
    </reaction>
</comment>
<comment type="subcellular location">
    <subcellularLocation>
        <location evidence="2">Membrane</location>
        <topology evidence="2">Multi-pass membrane protein</topology>
    </subcellularLocation>
    <subcellularLocation>
        <location evidence="15">Mitochondrion inner membrane</location>
        <topology evidence="15">Multi-pass membrane protein</topology>
    </subcellularLocation>
</comment>
<dbReference type="GO" id="GO:0004129">
    <property type="term" value="F:cytochrome-c oxidase activity"/>
    <property type="evidence" value="ECO:0007669"/>
    <property type="project" value="UniProtKB-EC"/>
</dbReference>
<comment type="similarity">
    <text evidence="15">Belongs to the heme-copper respiratory oxidase family.</text>
</comment>
<comment type="cofactor">
    <cofactor evidence="1">
        <name>heme</name>
        <dbReference type="ChEBI" id="CHEBI:30413"/>
    </cofactor>
</comment>
<dbReference type="Gene3D" id="1.20.210.10">
    <property type="entry name" value="Cytochrome c oxidase-like, subunit I domain"/>
    <property type="match status" value="1"/>
</dbReference>
<evidence type="ECO:0000256" key="3">
    <source>
        <dbReference type="ARBA" id="ARBA00004673"/>
    </source>
</evidence>
<evidence type="ECO:0000313" key="19">
    <source>
        <dbReference type="Proteomes" id="UP000002624"/>
    </source>
</evidence>
<dbReference type="InterPro" id="IPR033944">
    <property type="entry name" value="Cyt_c_oxase_su1_dom"/>
</dbReference>
<feature type="transmembrane region" description="Helical" evidence="16">
    <location>
        <begin position="387"/>
        <end position="412"/>
    </location>
</feature>
<dbReference type="OMA" id="WAMMSIG"/>
<dbReference type="EC" id="7.1.1.9" evidence="15"/>
<gene>
    <name evidence="18" type="ORF">HCDG_12007</name>
</gene>
<evidence type="ECO:0000259" key="17">
    <source>
        <dbReference type="PROSITE" id="PS50855"/>
    </source>
</evidence>
<feature type="transmembrane region" description="Helical" evidence="16">
    <location>
        <begin position="146"/>
        <end position="170"/>
    </location>
</feature>
<comment type="function">
    <text evidence="15">Component of the cytochrome c oxidase, the last enzyme in the mitochondrial electron transport chain which drives oxidative phosphorylation. The respiratory chain contains 3 multisubunit complexes succinate dehydrogenase (complex II, CII), ubiquinol-cytochrome c oxidoreductase (cytochrome b-c1 complex, complex III, CIII) and cytochrome c oxidase (complex IV, CIV), that cooperate to transfer electrons derived from NADH and succinate to molecular oxygen, creating an electrochemical gradient over the inner membrane that drives transmembrane transport and the ATP synthase. Cytochrome c oxidase is the component of the respiratory chain that catalyzes the reduction of oxygen to water. Electrons originating from reduced cytochrome c in the intermembrane space (IMS) are transferred via the dinuclear copper A center (CU(A)) of subunit 2 and heme A of subunit 1 to the active site in subunit 1, a binuclear center (BNC) formed by heme A3 and copper B (CU(B)). The BNC reduces molecular oxygen to 2 water molecules using 4 electrons from cytochrome c in the IMS and 4 protons from the mitochondrial matrix.</text>
</comment>
<proteinExistence type="inferred from homology"/>
<keyword evidence="12 15" id="KW-0408">Iron</keyword>
<dbReference type="GO" id="GO:0045277">
    <property type="term" value="C:respiratory chain complex IV"/>
    <property type="evidence" value="ECO:0007669"/>
    <property type="project" value="InterPro"/>
</dbReference>
<keyword evidence="9" id="KW-1278">Translocase</keyword>
<dbReference type="InterPro" id="IPR036927">
    <property type="entry name" value="Cyt_c_oxase-like_su1_sf"/>
</dbReference>
<dbReference type="STRING" id="544712.C6HTK9"/>
<evidence type="ECO:0000256" key="1">
    <source>
        <dbReference type="ARBA" id="ARBA00001971"/>
    </source>
</evidence>
<keyword evidence="7 15" id="KW-0812">Transmembrane</keyword>
<feature type="transmembrane region" description="Helical" evidence="16">
    <location>
        <begin position="247"/>
        <end position="268"/>
    </location>
</feature>
<dbReference type="PANTHER" id="PTHR10422:SF18">
    <property type="entry name" value="CYTOCHROME C OXIDASE SUBUNIT 1"/>
    <property type="match status" value="1"/>
</dbReference>
<dbReference type="EMBL" id="GG692467">
    <property type="protein sequence ID" value="EER36344.1"/>
    <property type="molecule type" value="Genomic_DNA"/>
</dbReference>
<evidence type="ECO:0000256" key="10">
    <source>
        <dbReference type="ARBA" id="ARBA00022982"/>
    </source>
</evidence>
<organism evidence="18 19">
    <name type="scientific">Ajellomyces capsulatus (strain H143)</name>
    <name type="common">Darling's disease fungus</name>
    <name type="synonym">Histoplasma capsulatum</name>
    <dbReference type="NCBI Taxonomy" id="544712"/>
    <lineage>
        <taxon>Eukaryota</taxon>
        <taxon>Fungi</taxon>
        <taxon>Dikarya</taxon>
        <taxon>Ascomycota</taxon>
        <taxon>Pezizomycotina</taxon>
        <taxon>Eurotiomycetes</taxon>
        <taxon>Eurotiomycetidae</taxon>
        <taxon>Onygenales</taxon>
        <taxon>Ajellomycetaceae</taxon>
        <taxon>Histoplasma</taxon>
    </lineage>
</organism>
<dbReference type="GO" id="GO:0005743">
    <property type="term" value="C:mitochondrial inner membrane"/>
    <property type="evidence" value="ECO:0007669"/>
    <property type="project" value="UniProtKB-SubCell"/>
</dbReference>
<feature type="transmembrane region" description="Helical" evidence="16">
    <location>
        <begin position="424"/>
        <end position="443"/>
    </location>
</feature>
<evidence type="ECO:0000256" key="9">
    <source>
        <dbReference type="ARBA" id="ARBA00022967"/>
    </source>
</evidence>
<sequence length="552" mass="60840">MWKERWFLSSNAKDIGMLYLIFALFSGLIGTAFSVIIRLELSGPGVQYIGDNQLYNSVITAHAILMIFFMVMPALIGGFGNFLLPILIGGPDMAKTKLNNISFWLLIPSLLLFIFSATIENGAGTGWTLYPPLAGIQSHSGPSVDLAIFALHLSGISSLLGAINFISTIMNMRSPGIKLHKLALFGWAVVITAVLLLLSLPVLAAGITMVLTDRNFNTSFFELAGGGDPILYQHLFWFFGHPEVKNIGFVTYCYILVIPGFGIISTVVSASSNKNVFGYLGMPKSETRVYAMMSIGVLGFVVWSHHMYTVGLDVDKLVAYFTAATLIIAVPTGIKIFSWLATCYGGSLHLTPAMLFALGFVVMFTIGGLSGVVLANASLDIAFHDTILIIAHFHYVLSMGAVFALFSGWYFWIPKLLGLSYNVLAGKVHFWILFIGVNITFFPQHFLGLQAMPRRISDYPDAFAGWNLISSFGSIISVVATWYFLNILYIQLTQGAPVSRYPWLTPQYFSDLFQTLFNRNNNSLEWCLTSPPKPHAFVSLPLQSNLNLFARK</sequence>
<evidence type="ECO:0000256" key="8">
    <source>
        <dbReference type="ARBA" id="ARBA00022723"/>
    </source>
</evidence>
<dbReference type="PRINTS" id="PR01165">
    <property type="entry name" value="CYCOXIDASEI"/>
</dbReference>
<feature type="transmembrane region" description="Helical" evidence="16">
    <location>
        <begin position="59"/>
        <end position="89"/>
    </location>
</feature>
<keyword evidence="13 15" id="KW-0186">Copper</keyword>
<reference evidence="19" key="1">
    <citation type="submission" date="2009-05" db="EMBL/GenBank/DDBJ databases">
        <title>The genome sequence of Ajellomyces capsulatus strain H143.</title>
        <authorList>
            <person name="Champion M."/>
            <person name="Cuomo C.A."/>
            <person name="Ma L.-J."/>
            <person name="Henn M.R."/>
            <person name="Sil A."/>
            <person name="Goldman B."/>
            <person name="Young S.K."/>
            <person name="Kodira C.D."/>
            <person name="Zeng Q."/>
            <person name="Koehrsen M."/>
            <person name="Alvarado L."/>
            <person name="Berlin A.M."/>
            <person name="Borenstein D."/>
            <person name="Chen Z."/>
            <person name="Engels R."/>
            <person name="Freedman E."/>
            <person name="Gellesch M."/>
            <person name="Goldberg J."/>
            <person name="Griggs A."/>
            <person name="Gujja S."/>
            <person name="Heiman D.I."/>
            <person name="Hepburn T.A."/>
            <person name="Howarth C."/>
            <person name="Jen D."/>
            <person name="Larson L."/>
            <person name="Lewis B."/>
            <person name="Mehta T."/>
            <person name="Park D."/>
            <person name="Pearson M."/>
            <person name="Roberts A."/>
            <person name="Saif S."/>
            <person name="Shea T.D."/>
            <person name="Shenoy N."/>
            <person name="Sisk P."/>
            <person name="Stolte C."/>
            <person name="Sykes S."/>
            <person name="Walk T."/>
            <person name="White J."/>
            <person name="Yandava C."/>
            <person name="Klein B."/>
            <person name="McEwen J.G."/>
            <person name="Puccia R."/>
            <person name="Goldman G.H."/>
            <person name="Felipe M.S."/>
            <person name="Nino-Vega G."/>
            <person name="San-Blas G."/>
            <person name="Taylor J.W."/>
            <person name="Mendoza L."/>
            <person name="Galagan J.E."/>
            <person name="Nusbaum C."/>
            <person name="Birren B.W."/>
        </authorList>
    </citation>
    <scope>NUCLEOTIDE SEQUENCE [LARGE SCALE GENOMIC DNA]</scope>
    <source>
        <strain evidence="19">H143</strain>
    </source>
</reference>
<dbReference type="VEuPathDB" id="FungiDB:HCDG_12007"/>
<feature type="transmembrane region" description="Helical" evidence="16">
    <location>
        <begin position="289"/>
        <end position="306"/>
    </location>
</feature>
<evidence type="ECO:0000313" key="18">
    <source>
        <dbReference type="EMBL" id="EER36344.1"/>
    </source>
</evidence>
<dbReference type="CDD" id="cd01663">
    <property type="entry name" value="Cyt_c_Oxidase_I"/>
    <property type="match status" value="1"/>
</dbReference>
<dbReference type="UniPathway" id="UPA00705"/>
<keyword evidence="5 15" id="KW-0349">Heme</keyword>
<keyword evidence="15" id="KW-0999">Mitochondrion inner membrane</keyword>
<dbReference type="Proteomes" id="UP000002624">
    <property type="component" value="Mitochondrion MT"/>
</dbReference>
<dbReference type="InterPro" id="IPR023616">
    <property type="entry name" value="Cyt_c_oxase-like_su1_dom"/>
</dbReference>
<evidence type="ECO:0000256" key="12">
    <source>
        <dbReference type="ARBA" id="ARBA00023004"/>
    </source>
</evidence>
<dbReference type="Pfam" id="PF00115">
    <property type="entry name" value="COX1"/>
    <property type="match status" value="1"/>
</dbReference>
<feature type="transmembrane region" description="Helical" evidence="16">
    <location>
        <begin position="182"/>
        <end position="211"/>
    </location>
</feature>
<dbReference type="GO" id="GO:0046872">
    <property type="term" value="F:metal ion binding"/>
    <property type="evidence" value="ECO:0007669"/>
    <property type="project" value="UniProtKB-KW"/>
</dbReference>
<evidence type="ECO:0000256" key="16">
    <source>
        <dbReference type="SAM" id="Phobius"/>
    </source>
</evidence>
<keyword evidence="6 15" id="KW-0679">Respiratory chain</keyword>
<keyword evidence="14 15" id="KW-0472">Membrane</keyword>
<accession>C6HTK9</accession>
<feature type="transmembrane region" description="Helical" evidence="16">
    <location>
        <begin position="463"/>
        <end position="485"/>
    </location>
</feature>
<evidence type="ECO:0000256" key="2">
    <source>
        <dbReference type="ARBA" id="ARBA00004141"/>
    </source>
</evidence>